<evidence type="ECO:0000313" key="1">
    <source>
        <dbReference type="EMBL" id="GAA0485850.1"/>
    </source>
</evidence>
<keyword evidence="2" id="KW-1185">Reference proteome</keyword>
<comment type="caution">
    <text evidence="1">The sequence shown here is derived from an EMBL/GenBank/DDBJ whole genome shotgun (WGS) entry which is preliminary data.</text>
</comment>
<gene>
    <name evidence="1" type="ORF">GCM10008936_13400</name>
</gene>
<organism evidence="1 2">
    <name type="scientific">Alkalibacterium indicireducens</name>
    <dbReference type="NCBI Taxonomy" id="398758"/>
    <lineage>
        <taxon>Bacteria</taxon>
        <taxon>Bacillati</taxon>
        <taxon>Bacillota</taxon>
        <taxon>Bacilli</taxon>
        <taxon>Lactobacillales</taxon>
        <taxon>Carnobacteriaceae</taxon>
        <taxon>Alkalibacterium</taxon>
    </lineage>
</organism>
<proteinExistence type="predicted"/>
<name>A0ABP3KRW2_9LACT</name>
<reference evidence="2" key="1">
    <citation type="journal article" date="2019" name="Int. J. Syst. Evol. Microbiol.">
        <title>The Global Catalogue of Microorganisms (GCM) 10K type strain sequencing project: providing services to taxonomists for standard genome sequencing and annotation.</title>
        <authorList>
            <consortium name="The Broad Institute Genomics Platform"/>
            <consortium name="The Broad Institute Genome Sequencing Center for Infectious Disease"/>
            <person name="Wu L."/>
            <person name="Ma J."/>
        </authorList>
    </citation>
    <scope>NUCLEOTIDE SEQUENCE [LARGE SCALE GENOMIC DNA]</scope>
    <source>
        <strain evidence="2">JCM 14232</strain>
    </source>
</reference>
<protein>
    <submittedName>
        <fullName evidence="1">Uncharacterized protein</fullName>
    </submittedName>
</protein>
<sequence>MFNRPVNSVNKWLERKAYQLPEFTVIDYLEFITYFKSQQLIFSLYGEDNPYMEEIRAFFQLPEISS</sequence>
<dbReference type="Proteomes" id="UP001410648">
    <property type="component" value="Unassembled WGS sequence"/>
</dbReference>
<evidence type="ECO:0000313" key="2">
    <source>
        <dbReference type="Proteomes" id="UP001410648"/>
    </source>
</evidence>
<accession>A0ABP3KRW2</accession>
<dbReference type="EMBL" id="BAAADA010000114">
    <property type="protein sequence ID" value="GAA0485850.1"/>
    <property type="molecule type" value="Genomic_DNA"/>
</dbReference>